<sequence length="118" mass="13926">MKQNDPFYIWKKHLVKEKQLAEIKRKEMFKKVCHSIEILSHKYDWNMLYIFGSLVKEGAFTNRSDIDIAISGLNKFEHYRFIADISGLIERDVDVVLLEDLDYSQTLIKGGIQWKKSS</sequence>
<reference evidence="3" key="1">
    <citation type="submission" date="2012-11" db="EMBL/GenBank/DDBJ databases">
        <authorList>
            <person name="Lucero-Rivera Y.E."/>
            <person name="Tovar-Ramirez D."/>
        </authorList>
    </citation>
    <scope>NUCLEOTIDE SEQUENCE [LARGE SCALE GENOMIC DNA]</scope>
    <source>
        <strain evidence="3">Araruama</strain>
    </source>
</reference>
<dbReference type="InterPro" id="IPR043519">
    <property type="entry name" value="NT_sf"/>
</dbReference>
<dbReference type="Pfam" id="PF18765">
    <property type="entry name" value="Polbeta"/>
    <property type="match status" value="1"/>
</dbReference>
<comment type="caution">
    <text evidence="2">The sequence shown here is derived from an EMBL/GenBank/DDBJ whole genome shotgun (WGS) entry which is preliminary data.</text>
</comment>
<gene>
    <name evidence="2" type="ORF">OMM_10544</name>
</gene>
<accession>A0A1V1P0N2</accession>
<dbReference type="AlphaFoldDB" id="A0A1V1P0N2"/>
<dbReference type="EMBL" id="ATBP01000958">
    <property type="protein sequence ID" value="ETR68422.1"/>
    <property type="molecule type" value="Genomic_DNA"/>
</dbReference>
<evidence type="ECO:0000313" key="2">
    <source>
        <dbReference type="EMBL" id="ETR68422.1"/>
    </source>
</evidence>
<protein>
    <submittedName>
        <fullName evidence="2">DNA polymerase subunit beta</fullName>
    </submittedName>
</protein>
<feature type="domain" description="Polymerase beta nucleotidyltransferase" evidence="1">
    <location>
        <begin position="36"/>
        <end position="101"/>
    </location>
</feature>
<dbReference type="InterPro" id="IPR041633">
    <property type="entry name" value="Polbeta"/>
</dbReference>
<evidence type="ECO:0000313" key="3">
    <source>
        <dbReference type="Proteomes" id="UP000189670"/>
    </source>
</evidence>
<dbReference type="Gene3D" id="3.30.460.10">
    <property type="entry name" value="Beta Polymerase, domain 2"/>
    <property type="match status" value="1"/>
</dbReference>
<name>A0A1V1P0N2_9BACT</name>
<organism evidence="2 3">
    <name type="scientific">Candidatus Magnetoglobus multicellularis str. Araruama</name>
    <dbReference type="NCBI Taxonomy" id="890399"/>
    <lineage>
        <taxon>Bacteria</taxon>
        <taxon>Pseudomonadati</taxon>
        <taxon>Thermodesulfobacteriota</taxon>
        <taxon>Desulfobacteria</taxon>
        <taxon>Desulfobacterales</taxon>
        <taxon>Desulfobacteraceae</taxon>
        <taxon>Candidatus Magnetoglobus</taxon>
    </lineage>
</organism>
<evidence type="ECO:0000259" key="1">
    <source>
        <dbReference type="Pfam" id="PF18765"/>
    </source>
</evidence>
<proteinExistence type="predicted"/>
<dbReference type="Proteomes" id="UP000189670">
    <property type="component" value="Unassembled WGS sequence"/>
</dbReference>
<dbReference type="SUPFAM" id="SSF81301">
    <property type="entry name" value="Nucleotidyltransferase"/>
    <property type="match status" value="1"/>
</dbReference>
<dbReference type="CDD" id="cd05403">
    <property type="entry name" value="NT_KNTase_like"/>
    <property type="match status" value="1"/>
</dbReference>